<dbReference type="EMBL" id="JANRMS010001751">
    <property type="protein sequence ID" value="KAJ3526336.1"/>
    <property type="molecule type" value="Genomic_DNA"/>
</dbReference>
<organism evidence="1 2">
    <name type="scientific">Fusarium decemcellulare</name>
    <dbReference type="NCBI Taxonomy" id="57161"/>
    <lineage>
        <taxon>Eukaryota</taxon>
        <taxon>Fungi</taxon>
        <taxon>Dikarya</taxon>
        <taxon>Ascomycota</taxon>
        <taxon>Pezizomycotina</taxon>
        <taxon>Sordariomycetes</taxon>
        <taxon>Hypocreomycetidae</taxon>
        <taxon>Hypocreales</taxon>
        <taxon>Nectriaceae</taxon>
        <taxon>Fusarium</taxon>
        <taxon>Fusarium decemcellulare species complex</taxon>
    </lineage>
</organism>
<reference evidence="1" key="1">
    <citation type="submission" date="2022-08" db="EMBL/GenBank/DDBJ databases">
        <title>Genome Sequence of Fusarium decemcellulare.</title>
        <authorList>
            <person name="Buettner E."/>
        </authorList>
    </citation>
    <scope>NUCLEOTIDE SEQUENCE</scope>
    <source>
        <strain evidence="1">Babe19</strain>
    </source>
</reference>
<protein>
    <submittedName>
        <fullName evidence="1">Uncharacterized protein</fullName>
    </submittedName>
</protein>
<accession>A0ACC1RV14</accession>
<proteinExistence type="predicted"/>
<dbReference type="Proteomes" id="UP001148629">
    <property type="component" value="Unassembled WGS sequence"/>
</dbReference>
<keyword evidence="2" id="KW-1185">Reference proteome</keyword>
<name>A0ACC1RV14_9HYPO</name>
<sequence>MAPGGGEEHLWARLRHSAANFGVRNKGTFNGSVPRPKPLVPAFLLRGLDGDDWSNGERMGSLPEPVGLDPYLKGQYRYVASPLTACHTRAPTPEERNREESMMSLMRRTWELWFSLTSLLFDALSVNSYYGSATKSNQGKHNGWRKKKP</sequence>
<gene>
    <name evidence="1" type="ORF">NM208_g11240</name>
</gene>
<comment type="caution">
    <text evidence="1">The sequence shown here is derived from an EMBL/GenBank/DDBJ whole genome shotgun (WGS) entry which is preliminary data.</text>
</comment>
<evidence type="ECO:0000313" key="1">
    <source>
        <dbReference type="EMBL" id="KAJ3526336.1"/>
    </source>
</evidence>
<evidence type="ECO:0000313" key="2">
    <source>
        <dbReference type="Proteomes" id="UP001148629"/>
    </source>
</evidence>